<feature type="domain" description="ABC transmembrane type-1" evidence="6">
    <location>
        <begin position="166"/>
        <end position="362"/>
    </location>
</feature>
<evidence type="ECO:0000256" key="3">
    <source>
        <dbReference type="ARBA" id="ARBA00022989"/>
    </source>
</evidence>
<protein>
    <submittedName>
        <fullName evidence="7">Peptide ABC transporter permease</fullName>
    </submittedName>
</protein>
<sequence length="374" mass="41007">MTIPVTPPLTDAPAAPSERYYVASQRELIWRKFRRHRLAMVSLAVLAFLYVLALVSDFVTPYNVNTKFTGFLNTPPQVVRLFGDGGFRPYVQGYTRTSDPVTLAFVFKPDPQKRVPLRFFVRGEPYKLLGLFPTTIHLFGAGEEQVFLFGTDSLGRDVFSRTVSALKISLFVGLVGVALSFILGVVLGGVSGYFGGLTDLIVQRLIEFLLSIPTIPLWLALSAALPPGWSSVAVFFGITIILSLIGWSGIARVVRGKFLELREENYVTAALLAGATPWWVITRHLIPAFSSYLIVQVTLLIPSFILGETALSFLGLGIQPPAVSLGTLLQDAQNIRAVSLYPWLLLPALFVVAVVLAFNFVGDGLRDAADPYKQ</sequence>
<reference evidence="7" key="1">
    <citation type="submission" date="2022-07" db="EMBL/GenBank/DDBJ databases">
        <title>Complete Genome Sequence of the Radioresistant Bacterium Deinococcus aetherius ST0316, Isolated from the Air Dust collected in Lower Stratosphere above Japan.</title>
        <authorList>
            <person name="Satoh K."/>
            <person name="Hagiwara K."/>
            <person name="Katsumata K."/>
            <person name="Kubo A."/>
            <person name="Yokobori S."/>
            <person name="Yamagishi A."/>
            <person name="Oono Y."/>
            <person name="Narumi I."/>
        </authorList>
    </citation>
    <scope>NUCLEOTIDE SEQUENCE</scope>
    <source>
        <strain evidence="7">ST0316</strain>
        <plasmid evidence="7">pDAETH-1</plasmid>
    </source>
</reference>
<evidence type="ECO:0000256" key="4">
    <source>
        <dbReference type="ARBA" id="ARBA00023136"/>
    </source>
</evidence>
<keyword evidence="3 5" id="KW-1133">Transmembrane helix</keyword>
<dbReference type="Gene3D" id="1.10.3720.10">
    <property type="entry name" value="MetI-like"/>
    <property type="match status" value="1"/>
</dbReference>
<dbReference type="PANTHER" id="PTHR43839:SF3">
    <property type="entry name" value="OLIGOPEPTIDE ABC TRANSPORTER, PERMEASE PROTEIN"/>
    <property type="match status" value="1"/>
</dbReference>
<keyword evidence="8" id="KW-1185">Reference proteome</keyword>
<evidence type="ECO:0000259" key="6">
    <source>
        <dbReference type="PROSITE" id="PS50928"/>
    </source>
</evidence>
<comment type="similarity">
    <text evidence="5">Belongs to the binding-protein-dependent transport system permease family.</text>
</comment>
<dbReference type="Proteomes" id="UP001064971">
    <property type="component" value="Plasmid pDAETH-1"/>
</dbReference>
<comment type="subcellular location">
    <subcellularLocation>
        <location evidence="5">Cell membrane</location>
        <topology evidence="5">Multi-pass membrane protein</topology>
    </subcellularLocation>
    <subcellularLocation>
        <location evidence="1">Membrane</location>
        <topology evidence="1">Multi-pass membrane protein</topology>
    </subcellularLocation>
</comment>
<evidence type="ECO:0000256" key="1">
    <source>
        <dbReference type="ARBA" id="ARBA00004141"/>
    </source>
</evidence>
<geneLocation type="plasmid" evidence="7 8">
    <name>pDAETH-1</name>
</geneLocation>
<dbReference type="InterPro" id="IPR035906">
    <property type="entry name" value="MetI-like_sf"/>
</dbReference>
<keyword evidence="5" id="KW-0813">Transport</keyword>
<dbReference type="RefSeq" id="WP_264777565.1">
    <property type="nucleotide sequence ID" value="NZ_AP026561.1"/>
</dbReference>
<dbReference type="PANTHER" id="PTHR43839">
    <property type="entry name" value="OPPC IN A BINDING PROTEIN-DEPENDENT TRANSPORT SYSTEM"/>
    <property type="match status" value="1"/>
</dbReference>
<keyword evidence="4 5" id="KW-0472">Membrane</keyword>
<organism evidence="7 8">
    <name type="scientific">Deinococcus aetherius</name>
    <dbReference type="NCBI Taxonomy" id="200252"/>
    <lineage>
        <taxon>Bacteria</taxon>
        <taxon>Thermotogati</taxon>
        <taxon>Deinococcota</taxon>
        <taxon>Deinococci</taxon>
        <taxon>Deinococcales</taxon>
        <taxon>Deinococcaceae</taxon>
        <taxon>Deinococcus</taxon>
    </lineage>
</organism>
<keyword evidence="2 5" id="KW-0812">Transmembrane</keyword>
<proteinExistence type="inferred from homology"/>
<feature type="transmembrane region" description="Helical" evidence="5">
    <location>
        <begin position="339"/>
        <end position="361"/>
    </location>
</feature>
<feature type="transmembrane region" description="Helical" evidence="5">
    <location>
        <begin position="168"/>
        <end position="193"/>
    </location>
</feature>
<feature type="transmembrane region" description="Helical" evidence="5">
    <location>
        <begin position="205"/>
        <end position="225"/>
    </location>
</feature>
<evidence type="ECO:0000313" key="7">
    <source>
        <dbReference type="EMBL" id="BDP43705.1"/>
    </source>
</evidence>
<dbReference type="SUPFAM" id="SSF161098">
    <property type="entry name" value="MetI-like"/>
    <property type="match status" value="1"/>
</dbReference>
<evidence type="ECO:0000313" key="8">
    <source>
        <dbReference type="Proteomes" id="UP001064971"/>
    </source>
</evidence>
<dbReference type="Pfam" id="PF12911">
    <property type="entry name" value="OppC_N"/>
    <property type="match status" value="1"/>
</dbReference>
<name>A0ABM8AIQ6_9DEIO</name>
<keyword evidence="7" id="KW-0614">Plasmid</keyword>
<evidence type="ECO:0000256" key="5">
    <source>
        <dbReference type="RuleBase" id="RU363032"/>
    </source>
</evidence>
<accession>A0ABM8AIQ6</accession>
<dbReference type="EMBL" id="AP026561">
    <property type="protein sequence ID" value="BDP43705.1"/>
    <property type="molecule type" value="Genomic_DNA"/>
</dbReference>
<feature type="transmembrane region" description="Helical" evidence="5">
    <location>
        <begin position="292"/>
        <end position="318"/>
    </location>
</feature>
<dbReference type="Pfam" id="PF00528">
    <property type="entry name" value="BPD_transp_1"/>
    <property type="match status" value="1"/>
</dbReference>
<feature type="transmembrane region" description="Helical" evidence="5">
    <location>
        <begin position="266"/>
        <end position="286"/>
    </location>
</feature>
<dbReference type="CDD" id="cd06261">
    <property type="entry name" value="TM_PBP2"/>
    <property type="match status" value="1"/>
</dbReference>
<dbReference type="PROSITE" id="PS50928">
    <property type="entry name" value="ABC_TM1"/>
    <property type="match status" value="1"/>
</dbReference>
<dbReference type="InterPro" id="IPR000515">
    <property type="entry name" value="MetI-like"/>
</dbReference>
<evidence type="ECO:0000256" key="2">
    <source>
        <dbReference type="ARBA" id="ARBA00022692"/>
    </source>
</evidence>
<gene>
    <name evidence="7" type="ORF">DAETH_36740</name>
</gene>
<feature type="transmembrane region" description="Helical" evidence="5">
    <location>
        <begin position="38"/>
        <end position="59"/>
    </location>
</feature>
<dbReference type="InterPro" id="IPR025966">
    <property type="entry name" value="OppC_N"/>
</dbReference>
<feature type="transmembrane region" description="Helical" evidence="5">
    <location>
        <begin position="231"/>
        <end position="254"/>
    </location>
</feature>